<dbReference type="PIRSF" id="PIRSF000429">
    <property type="entry name" value="Ac-CoA_Ac_transf"/>
    <property type="match status" value="1"/>
</dbReference>
<feature type="domain" description="Thiolase C-terminal" evidence="2">
    <location>
        <begin position="238"/>
        <end position="346"/>
    </location>
</feature>
<evidence type="ECO:0000259" key="1">
    <source>
        <dbReference type="Pfam" id="PF00108"/>
    </source>
</evidence>
<dbReference type="GO" id="GO:0016747">
    <property type="term" value="F:acyltransferase activity, transferring groups other than amino-acyl groups"/>
    <property type="evidence" value="ECO:0007669"/>
    <property type="project" value="InterPro"/>
</dbReference>
<dbReference type="InterPro" id="IPR016039">
    <property type="entry name" value="Thiolase-like"/>
</dbReference>
<organism evidence="3">
    <name type="scientific">uncultured Solirubrobacteraceae bacterium</name>
    <dbReference type="NCBI Taxonomy" id="1162706"/>
    <lineage>
        <taxon>Bacteria</taxon>
        <taxon>Bacillati</taxon>
        <taxon>Actinomycetota</taxon>
        <taxon>Thermoleophilia</taxon>
        <taxon>Solirubrobacterales</taxon>
        <taxon>Solirubrobacteraceae</taxon>
        <taxon>environmental samples</taxon>
    </lineage>
</organism>
<evidence type="ECO:0000259" key="2">
    <source>
        <dbReference type="Pfam" id="PF22691"/>
    </source>
</evidence>
<name>A0A6J4RLW2_9ACTN</name>
<dbReference type="InterPro" id="IPR020616">
    <property type="entry name" value="Thiolase_N"/>
</dbReference>
<proteinExistence type="predicted"/>
<dbReference type="PANTHER" id="PTHR42870:SF1">
    <property type="entry name" value="NON-SPECIFIC LIPID-TRANSFER PROTEIN-LIKE 2"/>
    <property type="match status" value="1"/>
</dbReference>
<gene>
    <name evidence="3" type="ORF">AVDCRST_MAG13-704</name>
</gene>
<dbReference type="CDD" id="cd00829">
    <property type="entry name" value="SCP-x_thiolase"/>
    <property type="match status" value="1"/>
</dbReference>
<evidence type="ECO:0000313" key="3">
    <source>
        <dbReference type="EMBL" id="CAA9474338.1"/>
    </source>
</evidence>
<dbReference type="EMBL" id="CADCVO010000103">
    <property type="protein sequence ID" value="CAA9474338.1"/>
    <property type="molecule type" value="Genomic_DNA"/>
</dbReference>
<sequence length="383" mass="38332">MGEVYVAGVGTTRFSRGGASPADLAHQAVAAALADAGLEAADVTAIFVGCAGAGSVPGGDALSVRLGLRRCGLLAGAGARAETVSASGARALHLAWRAIEVGLDDVVVCVGAERAPAGAPPGDGPPALLRRRSELARAYMTASGATVEHLARTAAKNRRHGARNPQATATEVHAGAVLESDVVAWPLTRLMVAPRGEGAAALVLASARIRRRIAGPRPRVRASVLAQDGGGEDRAALASRAYALAGLGPDDVDCAELDDVTAAAELAAYEALAFVPVGHGPELIDTGSTALGGVLPVNTSGGLLSLGELDGASGVAQVCELARQLRGLARARQVPGARVGLAQIDGPGEDATRLVGVTVLTADGSRAASRSPWRAQDAGTPAL</sequence>
<feature type="domain" description="Thiolase N-terminal" evidence="1">
    <location>
        <begin position="17"/>
        <end position="114"/>
    </location>
</feature>
<dbReference type="InterPro" id="IPR055140">
    <property type="entry name" value="Thiolase_C_2"/>
</dbReference>
<dbReference type="PANTHER" id="PTHR42870">
    <property type="entry name" value="ACETYL-COA C-ACETYLTRANSFERASE"/>
    <property type="match status" value="1"/>
</dbReference>
<dbReference type="SUPFAM" id="SSF53901">
    <property type="entry name" value="Thiolase-like"/>
    <property type="match status" value="1"/>
</dbReference>
<dbReference type="AlphaFoldDB" id="A0A6J4RLW2"/>
<reference evidence="3" key="1">
    <citation type="submission" date="2020-02" db="EMBL/GenBank/DDBJ databases">
        <authorList>
            <person name="Meier V. D."/>
        </authorList>
    </citation>
    <scope>NUCLEOTIDE SEQUENCE</scope>
    <source>
        <strain evidence="3">AVDCRST_MAG13</strain>
    </source>
</reference>
<accession>A0A6J4RLW2</accession>
<dbReference type="Pfam" id="PF00108">
    <property type="entry name" value="Thiolase_N"/>
    <property type="match status" value="1"/>
</dbReference>
<protein>
    <submittedName>
        <fullName evidence="3">Uncharacterized protein</fullName>
    </submittedName>
</protein>
<dbReference type="Pfam" id="PF22691">
    <property type="entry name" value="Thiolase_C_1"/>
    <property type="match status" value="1"/>
</dbReference>
<dbReference type="Gene3D" id="3.40.47.10">
    <property type="match status" value="1"/>
</dbReference>
<dbReference type="InterPro" id="IPR002155">
    <property type="entry name" value="Thiolase"/>
</dbReference>